<dbReference type="InterPro" id="IPR045473">
    <property type="entry name" value="ASM_C"/>
</dbReference>
<feature type="signal peptide" evidence="14">
    <location>
        <begin position="1"/>
        <end position="30"/>
    </location>
</feature>
<dbReference type="OrthoDB" id="282973at2759"/>
<dbReference type="Gene3D" id="3.60.21.10">
    <property type="match status" value="1"/>
</dbReference>
<dbReference type="SUPFAM" id="SSF47862">
    <property type="entry name" value="Saposin"/>
    <property type="match status" value="1"/>
</dbReference>
<evidence type="ECO:0000256" key="11">
    <source>
        <dbReference type="ARBA" id="ARBA00047268"/>
    </source>
</evidence>
<evidence type="ECO:0000256" key="8">
    <source>
        <dbReference type="ARBA" id="ARBA00023157"/>
    </source>
</evidence>
<dbReference type="EMBL" id="HAAD01005083">
    <property type="protein sequence ID" value="CDG71315.1"/>
    <property type="molecule type" value="mRNA"/>
</dbReference>
<evidence type="ECO:0000256" key="6">
    <source>
        <dbReference type="ARBA" id="ARBA00022801"/>
    </source>
</evidence>
<organism evidence="16">
    <name type="scientific">Hydra vulgaris</name>
    <name type="common">Hydra</name>
    <name type="synonym">Hydra attenuata</name>
    <dbReference type="NCBI Taxonomy" id="6087"/>
    <lineage>
        <taxon>Eukaryota</taxon>
        <taxon>Metazoa</taxon>
        <taxon>Cnidaria</taxon>
        <taxon>Hydrozoa</taxon>
        <taxon>Hydroidolina</taxon>
        <taxon>Anthoathecata</taxon>
        <taxon>Aplanulata</taxon>
        <taxon>Hydridae</taxon>
        <taxon>Hydra</taxon>
    </lineage>
</organism>
<feature type="disulfide bond" evidence="13">
    <location>
        <begin position="92"/>
        <end position="103"/>
    </location>
</feature>
<feature type="binding site" evidence="12">
    <location>
        <position position="292"/>
    </location>
    <ligand>
        <name>Zn(2+)</name>
        <dbReference type="ChEBI" id="CHEBI:29105"/>
        <label>2</label>
    </ligand>
</feature>
<evidence type="ECO:0000256" key="7">
    <source>
        <dbReference type="ARBA" id="ARBA00022833"/>
    </source>
</evidence>
<dbReference type="SUPFAM" id="SSF56300">
    <property type="entry name" value="Metallo-dependent phosphatases"/>
    <property type="match status" value="1"/>
</dbReference>
<protein>
    <submittedName>
        <fullName evidence="16">Sphingomyelin phosphodiesterase</fullName>
    </submittedName>
</protein>
<feature type="non-terminal residue" evidence="16">
    <location>
        <position position="1"/>
    </location>
</feature>
<name>T2MHA0_HYDVU</name>
<dbReference type="AlphaFoldDB" id="T2MHA0"/>
<feature type="binding site" evidence="12">
    <location>
        <position position="433"/>
    </location>
    <ligand>
        <name>Zn(2+)</name>
        <dbReference type="ChEBI" id="CHEBI:29105"/>
        <label>1</label>
    </ligand>
</feature>
<comment type="cofactor">
    <cofactor evidence="12">
        <name>Zn(2+)</name>
        <dbReference type="ChEBI" id="CHEBI:29105"/>
    </cofactor>
    <text evidence="12">Binds 2 Zn(2+) ions per subunit.</text>
</comment>
<dbReference type="InterPro" id="IPR008139">
    <property type="entry name" value="SaposinB_dom"/>
</dbReference>
<evidence type="ECO:0000256" key="9">
    <source>
        <dbReference type="ARBA" id="ARBA00023180"/>
    </source>
</evidence>
<evidence type="ECO:0000256" key="10">
    <source>
        <dbReference type="ARBA" id="ARBA00023295"/>
    </source>
</evidence>
<evidence type="ECO:0000259" key="15">
    <source>
        <dbReference type="PROSITE" id="PS50015"/>
    </source>
</evidence>
<dbReference type="GO" id="GO:0046513">
    <property type="term" value="P:ceramide biosynthetic process"/>
    <property type="evidence" value="ECO:0007669"/>
    <property type="project" value="UniProtKB-ARBA"/>
</dbReference>
<dbReference type="PANTHER" id="PTHR10340:SF34">
    <property type="entry name" value="SPHINGOMYELIN PHOSPHODIESTERASE"/>
    <property type="match status" value="1"/>
</dbReference>
<feature type="binding site" evidence="12">
    <location>
        <position position="252"/>
    </location>
    <ligand>
        <name>Zn(2+)</name>
        <dbReference type="ChEBI" id="CHEBI:29105"/>
        <label>2</label>
    </ligand>
</feature>
<sequence>FIKNSTHLKKMFLNINVLNLLLMLFSSVLCLPTNINYMNEHRRQNLLNIINKFHPDESVSCKACRGIVGIIQSFAASGHGEEYFYDFAKFICDKFKIEDKTVCADVCNEFKDTVWNVFIVDTILTPDDICNWVFGSSCGNPVEFFPSWNISIPEKMSKTISKDFPQNIVETVKVIQITDIHLDKDYMEGSKVDCGRPLCCRKEDGQAGVNETSAPKWGYAGYCDSNVLMVNSMFEHMATVHKDVDYIIWTGDVPPHNVWDQSRDDQKESIQNAAALFAKYFPGKKVFPSLGNHEGSPVDNFPPPSVKGKMGGQWLLDTLADVWSKWLPEDTKETIKLGGYYTTLIDKGVRLISLNTNFGNDMNFWLYLDSVDPAEELHWLVNVLQKAEDNNEKVHIIGHMPPNSLLKWWSYNYYRIINRYHEIIKAQFFGHTHHDEFIIFYDMKTYTVPINIAYIAPSVTTYNDLNPGYRVYHIDGTNSNSSWHVVDHQTYFFDLSVTHLDASEVADIPLWQLEYSALSMYPMKDLSVSSWNELIFKMEKDDNLFNKFYRAFYKQHIKDTCTGLCKQNFLCVLKTGLSGSFHNFCDFAEEDHFKGLRAWIKETYSKC</sequence>
<dbReference type="CDD" id="cd00842">
    <property type="entry name" value="MPP_ASMase"/>
    <property type="match status" value="1"/>
</dbReference>
<feature type="binding site" evidence="12">
    <location>
        <position position="252"/>
    </location>
    <ligand>
        <name>Zn(2+)</name>
        <dbReference type="ChEBI" id="CHEBI:29105"/>
        <label>1</label>
    </ligand>
</feature>
<evidence type="ECO:0000256" key="2">
    <source>
        <dbReference type="ARBA" id="ARBA00008234"/>
    </source>
</evidence>
<feature type="disulfide bond" evidence="13">
    <location>
        <begin position="61"/>
        <end position="138"/>
    </location>
</feature>
<evidence type="ECO:0000313" key="16">
    <source>
        <dbReference type="EMBL" id="CDG71315.1"/>
    </source>
</evidence>
<dbReference type="Gene3D" id="1.10.225.10">
    <property type="entry name" value="Saposin-like"/>
    <property type="match status" value="1"/>
</dbReference>
<dbReference type="PROSITE" id="PS50015">
    <property type="entry name" value="SAP_B"/>
    <property type="match status" value="1"/>
</dbReference>
<evidence type="ECO:0000256" key="12">
    <source>
        <dbReference type="PIRSR" id="PIRSR000948-1"/>
    </source>
</evidence>
<evidence type="ECO:0000256" key="14">
    <source>
        <dbReference type="SAM" id="SignalP"/>
    </source>
</evidence>
<keyword evidence="5 14" id="KW-0732">Signal</keyword>
<proteinExistence type="evidence at transcript level"/>
<feature type="binding site" evidence="12">
    <location>
        <position position="399"/>
    </location>
    <ligand>
        <name>Zn(2+)</name>
        <dbReference type="ChEBI" id="CHEBI:29105"/>
        <label>2</label>
    </ligand>
</feature>
<keyword evidence="4 12" id="KW-0479">Metal-binding</keyword>
<evidence type="ECO:0000256" key="5">
    <source>
        <dbReference type="ARBA" id="ARBA00022729"/>
    </source>
</evidence>
<dbReference type="InterPro" id="IPR029052">
    <property type="entry name" value="Metallo-depent_PP-like"/>
</dbReference>
<dbReference type="InterPro" id="IPR011001">
    <property type="entry name" value="Saposin-like"/>
</dbReference>
<dbReference type="GO" id="GO:0004767">
    <property type="term" value="F:sphingomyelin phosphodiesterase activity"/>
    <property type="evidence" value="ECO:0007669"/>
    <property type="project" value="UniProtKB-EC"/>
</dbReference>
<dbReference type="GO" id="GO:0006685">
    <property type="term" value="P:sphingomyelin catabolic process"/>
    <property type="evidence" value="ECO:0007669"/>
    <property type="project" value="InterPro"/>
</dbReference>
<evidence type="ECO:0000256" key="13">
    <source>
        <dbReference type="PIRSR" id="PIRSR000948-2"/>
    </source>
</evidence>
<feature type="binding site" evidence="12">
    <location>
        <position position="431"/>
    </location>
    <ligand>
        <name>Zn(2+)</name>
        <dbReference type="ChEBI" id="CHEBI:29105"/>
        <label>2</label>
    </ligand>
</feature>
<dbReference type="GO" id="GO:0005615">
    <property type="term" value="C:extracellular space"/>
    <property type="evidence" value="ECO:0007669"/>
    <property type="project" value="TreeGrafter"/>
</dbReference>
<gene>
    <name evidence="16" type="primary">SMPD1</name>
</gene>
<dbReference type="InterPro" id="IPR041805">
    <property type="entry name" value="ASMase/PPN1_MPP"/>
</dbReference>
<keyword evidence="3" id="KW-0964">Secreted</keyword>
<keyword evidence="8 13" id="KW-1015">Disulfide bond</keyword>
<feature type="binding site" evidence="12">
    <location>
        <position position="181"/>
    </location>
    <ligand>
        <name>Zn(2+)</name>
        <dbReference type="ChEBI" id="CHEBI:29105"/>
        <label>1</label>
    </ligand>
</feature>
<comment type="catalytic activity">
    <reaction evidence="11">
        <text>a sphingomyelin + H2O = phosphocholine + an N-acylsphing-4-enine + H(+)</text>
        <dbReference type="Rhea" id="RHEA:19253"/>
        <dbReference type="ChEBI" id="CHEBI:15377"/>
        <dbReference type="ChEBI" id="CHEBI:15378"/>
        <dbReference type="ChEBI" id="CHEBI:17636"/>
        <dbReference type="ChEBI" id="CHEBI:52639"/>
        <dbReference type="ChEBI" id="CHEBI:295975"/>
        <dbReference type="EC" id="3.1.4.12"/>
    </reaction>
    <physiologicalReaction direction="left-to-right" evidence="11">
        <dbReference type="Rhea" id="RHEA:19254"/>
    </physiologicalReaction>
</comment>
<dbReference type="PANTHER" id="PTHR10340">
    <property type="entry name" value="SPHINGOMYELIN PHOSPHODIESTERASE"/>
    <property type="match status" value="1"/>
</dbReference>
<feature type="disulfide bond" evidence="13">
    <location>
        <begin position="561"/>
        <end position="565"/>
    </location>
</feature>
<keyword evidence="6" id="KW-0378">Hydrolase</keyword>
<dbReference type="Pfam" id="PF19272">
    <property type="entry name" value="ASMase_C"/>
    <property type="match status" value="1"/>
</dbReference>
<keyword evidence="9" id="KW-0325">Glycoprotein</keyword>
<dbReference type="InterPro" id="IPR011160">
    <property type="entry name" value="Sphingomy_PDE"/>
</dbReference>
<feature type="disulfide bond" evidence="13">
    <location>
        <begin position="64"/>
        <end position="130"/>
    </location>
</feature>
<evidence type="ECO:0000256" key="1">
    <source>
        <dbReference type="ARBA" id="ARBA00004613"/>
    </source>
</evidence>
<keyword evidence="10" id="KW-0326">Glycosidase</keyword>
<feature type="disulfide bond" evidence="13">
    <location>
        <begin position="200"/>
        <end position="223"/>
    </location>
</feature>
<dbReference type="GO" id="GO:0046872">
    <property type="term" value="F:metal ion binding"/>
    <property type="evidence" value="ECO:0007669"/>
    <property type="project" value="UniProtKB-KW"/>
</dbReference>
<evidence type="ECO:0000256" key="4">
    <source>
        <dbReference type="ARBA" id="ARBA00022723"/>
    </source>
</evidence>
<evidence type="ECO:0000256" key="3">
    <source>
        <dbReference type="ARBA" id="ARBA00022525"/>
    </source>
</evidence>
<dbReference type="PIRSF" id="PIRSF000948">
    <property type="entry name" value="Sphingomy_PDE"/>
    <property type="match status" value="1"/>
</dbReference>
<keyword evidence="7 12" id="KW-0862">Zinc</keyword>
<feature type="disulfide bond" evidence="13">
    <location>
        <begin position="194"/>
        <end position="199"/>
    </location>
</feature>
<dbReference type="Pfam" id="PF00149">
    <property type="entry name" value="Metallophos"/>
    <property type="match status" value="1"/>
</dbReference>
<dbReference type="GO" id="GO:0016798">
    <property type="term" value="F:hydrolase activity, acting on glycosyl bonds"/>
    <property type="evidence" value="ECO:0007669"/>
    <property type="project" value="UniProtKB-KW"/>
</dbReference>
<feature type="chain" id="PRO_5004592155" evidence="14">
    <location>
        <begin position="31"/>
        <end position="607"/>
    </location>
</feature>
<comment type="similarity">
    <text evidence="2">Belongs to the acid sphingomyelinase family.</text>
</comment>
<feature type="disulfide bond" evidence="13">
    <location>
        <begin position="571"/>
        <end position="585"/>
    </location>
</feature>
<dbReference type="GO" id="GO:0016020">
    <property type="term" value="C:membrane"/>
    <property type="evidence" value="ECO:0007669"/>
    <property type="project" value="GOC"/>
</dbReference>
<dbReference type="InterPro" id="IPR004843">
    <property type="entry name" value="Calcineurin-like_PHP"/>
</dbReference>
<feature type="binding site" evidence="12">
    <location>
        <position position="179"/>
    </location>
    <ligand>
        <name>Zn(2+)</name>
        <dbReference type="ChEBI" id="CHEBI:29105"/>
        <label>1</label>
    </ligand>
</feature>
<accession>T2MHA0</accession>
<feature type="domain" description="Saposin B-type" evidence="15">
    <location>
        <begin position="57"/>
        <end position="142"/>
    </location>
</feature>
<comment type="subcellular location">
    <subcellularLocation>
        <location evidence="1">Secreted</location>
    </subcellularLocation>
</comment>
<reference evidence="16" key="1">
    <citation type="journal article" date="2013" name="Genome Biol. Evol.">
        <title>Punctuated emergences of genetic and phenotypic innovations in eumetazoan, bilaterian, euteleostome, and hominidae ancestors.</title>
        <authorList>
            <person name="Wenger Y."/>
            <person name="Galliot B."/>
        </authorList>
    </citation>
    <scope>NUCLEOTIDE SEQUENCE</scope>
    <source>
        <tissue evidence="16">Whole animals</tissue>
    </source>
</reference>